<dbReference type="InterPro" id="IPR027417">
    <property type="entry name" value="P-loop_NTPase"/>
</dbReference>
<dbReference type="EMBL" id="CP128986">
    <property type="protein sequence ID" value="WOC13925.1"/>
    <property type="molecule type" value="Genomic_DNA"/>
</dbReference>
<dbReference type="PROSITE" id="PS00211">
    <property type="entry name" value="ABC_TRANSPORTER_1"/>
    <property type="match status" value="1"/>
</dbReference>
<dbReference type="GO" id="GO:0005524">
    <property type="term" value="F:ATP binding"/>
    <property type="evidence" value="ECO:0007669"/>
    <property type="project" value="UniProtKB-KW"/>
</dbReference>
<name>A0AA97CZB3_9ACTN</name>
<dbReference type="PROSITE" id="PS50893">
    <property type="entry name" value="ABC_TRANSPORTER_2"/>
    <property type="match status" value="1"/>
</dbReference>
<feature type="domain" description="ABC transporter" evidence="4">
    <location>
        <begin position="2"/>
        <end position="237"/>
    </location>
</feature>
<evidence type="ECO:0000256" key="1">
    <source>
        <dbReference type="ARBA" id="ARBA00022448"/>
    </source>
</evidence>
<evidence type="ECO:0000259" key="4">
    <source>
        <dbReference type="PROSITE" id="PS50893"/>
    </source>
</evidence>
<sequence length="366" mass="37955">MTAAISADLTVARAEFDVSVRFDVAAGGCVALLGPNGSGKSTVLAALAGLAPLKSGVLTVGGATVEAVGSVRRPPESRRIALLDQRARLFPHLSVERNIAFGPRARRLDRAHSKTTVGEWLDRIGLADRAKARPHELSGGQQQRVAIARAFASQPQVLLLDEPFAALDAESAPIVRAILSDELTGSGTTAVLVTHEMSDAWQWADTCLVMNRGTVVESGTPSDLAVRPKRAFTAALAGFDVVRGRWIGGRLDTGEAVLHGAPENGLRDGDPAVGVVAPRDVAVEKGSGDSGASSALTSVSVRAGVVRLETGSGLHAELPVDDALRVGDGSLPRVGDRYRLIPRGMRVVGTAGGSDESDSDVHATPG</sequence>
<protein>
    <submittedName>
        <fullName evidence="5">Vitamin B12 import ATP-binding protein BtuD</fullName>
    </submittedName>
</protein>
<evidence type="ECO:0000256" key="2">
    <source>
        <dbReference type="ARBA" id="ARBA00022741"/>
    </source>
</evidence>
<keyword evidence="1" id="KW-0813">Transport</keyword>
<dbReference type="Pfam" id="PF00005">
    <property type="entry name" value="ABC_tran"/>
    <property type="match status" value="1"/>
</dbReference>
<proteinExistence type="predicted"/>
<evidence type="ECO:0000256" key="3">
    <source>
        <dbReference type="ARBA" id="ARBA00022840"/>
    </source>
</evidence>
<accession>A0AA97CZB3</accession>
<dbReference type="InterPro" id="IPR003593">
    <property type="entry name" value="AAA+_ATPase"/>
</dbReference>
<dbReference type="InterPro" id="IPR050093">
    <property type="entry name" value="ABC_SmlMolc_Importer"/>
</dbReference>
<dbReference type="GO" id="GO:0016887">
    <property type="term" value="F:ATP hydrolysis activity"/>
    <property type="evidence" value="ECO:0007669"/>
    <property type="project" value="InterPro"/>
</dbReference>
<organism evidence="5">
    <name type="scientific">Gordonia sp. MP11Mi</name>
    <dbReference type="NCBI Taxonomy" id="3022769"/>
    <lineage>
        <taxon>Bacteria</taxon>
        <taxon>Bacillati</taxon>
        <taxon>Actinomycetota</taxon>
        <taxon>Actinomycetes</taxon>
        <taxon>Mycobacteriales</taxon>
        <taxon>Gordoniaceae</taxon>
        <taxon>Gordonia</taxon>
    </lineage>
</organism>
<dbReference type="InterPro" id="IPR003439">
    <property type="entry name" value="ABC_transporter-like_ATP-bd"/>
</dbReference>
<evidence type="ECO:0000313" key="5">
    <source>
        <dbReference type="EMBL" id="WOC13925.1"/>
    </source>
</evidence>
<dbReference type="Gene3D" id="3.40.50.300">
    <property type="entry name" value="P-loop containing nucleotide triphosphate hydrolases"/>
    <property type="match status" value="1"/>
</dbReference>
<dbReference type="RefSeq" id="WP_420039703.1">
    <property type="nucleotide sequence ID" value="NZ_CP128986.1"/>
</dbReference>
<dbReference type="InterPro" id="IPR017871">
    <property type="entry name" value="ABC_transporter-like_CS"/>
</dbReference>
<dbReference type="PANTHER" id="PTHR42781:SF4">
    <property type="entry name" value="SPERMIDINE_PUTRESCINE IMPORT ATP-BINDING PROTEIN POTA"/>
    <property type="match status" value="1"/>
</dbReference>
<keyword evidence="2" id="KW-0547">Nucleotide-binding</keyword>
<dbReference type="AlphaFoldDB" id="A0AA97CZB3"/>
<dbReference type="PANTHER" id="PTHR42781">
    <property type="entry name" value="SPERMIDINE/PUTRESCINE IMPORT ATP-BINDING PROTEIN POTA"/>
    <property type="match status" value="1"/>
</dbReference>
<keyword evidence="3 5" id="KW-0067">ATP-binding</keyword>
<dbReference type="SMART" id="SM00382">
    <property type="entry name" value="AAA"/>
    <property type="match status" value="1"/>
</dbReference>
<reference evidence="5" key="1">
    <citation type="submission" date="2023-06" db="EMBL/GenBank/DDBJ databases">
        <title>Gordonia sp. nov. and Pseudochrobactrum sp. nov., two species isolated from the burying beetle Nicrophorus vespilloides.</title>
        <authorList>
            <person name="Poehlein A."/>
            <person name="Guzman J."/>
            <person name="Daniel R."/>
            <person name="Vilcinskas A."/>
        </authorList>
    </citation>
    <scope>NUCLEOTIDE SEQUENCE</scope>
    <source>
        <strain evidence="5">MP11Mi</strain>
    </source>
</reference>
<dbReference type="SUPFAM" id="SSF52540">
    <property type="entry name" value="P-loop containing nucleoside triphosphate hydrolases"/>
    <property type="match status" value="1"/>
</dbReference>
<gene>
    <name evidence="5" type="primary">btuD_10</name>
    <name evidence="5" type="ORF">MP11Mi_30370</name>
</gene>